<organism evidence="3 4">
    <name type="scientific">Nocardioides cavernaquae</name>
    <dbReference type="NCBI Taxonomy" id="2321396"/>
    <lineage>
        <taxon>Bacteria</taxon>
        <taxon>Bacillati</taxon>
        <taxon>Actinomycetota</taxon>
        <taxon>Actinomycetes</taxon>
        <taxon>Propionibacteriales</taxon>
        <taxon>Nocardioidaceae</taxon>
        <taxon>Nocardioides</taxon>
    </lineage>
</organism>
<accession>A0A3A5HC84</accession>
<dbReference type="InterPro" id="IPR047682">
    <property type="entry name" value="SepH-like"/>
</dbReference>
<dbReference type="InterPro" id="IPR021421">
    <property type="entry name" value="DUF3071"/>
</dbReference>
<evidence type="ECO:0000313" key="3">
    <source>
        <dbReference type="EMBL" id="RJS47065.1"/>
    </source>
</evidence>
<reference evidence="4" key="1">
    <citation type="submission" date="2018-09" db="EMBL/GenBank/DDBJ databases">
        <authorList>
            <person name="Zhu H."/>
        </authorList>
    </citation>
    <scope>NUCLEOTIDE SEQUENCE [LARGE SCALE GENOMIC DNA]</scope>
    <source>
        <strain evidence="4">K1W22B-1</strain>
    </source>
</reference>
<feature type="compositionally biased region" description="Low complexity" evidence="1">
    <location>
        <begin position="246"/>
        <end position="263"/>
    </location>
</feature>
<dbReference type="RefSeq" id="WP_120061035.1">
    <property type="nucleotide sequence ID" value="NZ_QYRP01000002.1"/>
</dbReference>
<evidence type="ECO:0000259" key="2">
    <source>
        <dbReference type="Pfam" id="PF11268"/>
    </source>
</evidence>
<dbReference type="Pfam" id="PF11268">
    <property type="entry name" value="DUF3071"/>
    <property type="match status" value="1"/>
</dbReference>
<evidence type="ECO:0000313" key="4">
    <source>
        <dbReference type="Proteomes" id="UP000276542"/>
    </source>
</evidence>
<feature type="domain" description="DUF3071" evidence="2">
    <location>
        <begin position="1"/>
        <end position="170"/>
    </location>
</feature>
<comment type="caution">
    <text evidence="3">The sequence shown here is derived from an EMBL/GenBank/DDBJ whole genome shotgun (WGS) entry which is preliminary data.</text>
</comment>
<keyword evidence="4" id="KW-1185">Reference proteome</keyword>
<sequence length="298" mass="32596">MQHLSLAGLSEDGRRLLMVDGAGQEFSLDVDVRLRAALRGDSARLGQLETKMESTLRPRDIQARIRSGESPEDVALAAKTTVEKILPYANPVLAEREHVARRAQGSSVRRRGGLDSGARTLGDAVAGQLRALNVDPESVEWDAWRREDGRWALTAEYSAGRRQGHARFAFDAPGNYVTTENDDARWLIGDPLQESEATPKRDDLQQARERRQAPPVAAEQLVFDETAPAEPTVDLTETAARVRENPAAAPAEPTEPTAQPAAEVEPEPEAPKKPATKRRGRASVPSWDEIMFGGGQQD</sequence>
<protein>
    <submittedName>
        <fullName evidence="3">DUF3071 domain-containing protein</fullName>
    </submittedName>
</protein>
<gene>
    <name evidence="3" type="ORF">D4739_13120</name>
</gene>
<dbReference type="NCBIfam" id="NF040712">
    <property type="entry name" value="SepH"/>
    <property type="match status" value="1"/>
</dbReference>
<dbReference type="EMBL" id="QYRP01000002">
    <property type="protein sequence ID" value="RJS47065.1"/>
    <property type="molecule type" value="Genomic_DNA"/>
</dbReference>
<proteinExistence type="predicted"/>
<dbReference type="AlphaFoldDB" id="A0A3A5HC84"/>
<feature type="region of interest" description="Disordered" evidence="1">
    <location>
        <begin position="190"/>
        <end position="298"/>
    </location>
</feature>
<dbReference type="OrthoDB" id="5180791at2"/>
<evidence type="ECO:0000256" key="1">
    <source>
        <dbReference type="SAM" id="MobiDB-lite"/>
    </source>
</evidence>
<feature type="compositionally biased region" description="Basic and acidic residues" evidence="1">
    <location>
        <begin position="197"/>
        <end position="212"/>
    </location>
</feature>
<dbReference type="Proteomes" id="UP000276542">
    <property type="component" value="Unassembled WGS sequence"/>
</dbReference>
<name>A0A3A5HC84_9ACTN</name>